<organism evidence="1 2">
    <name type="scientific">Caerostris extrusa</name>
    <name type="common">Bark spider</name>
    <name type="synonym">Caerostris bankana</name>
    <dbReference type="NCBI Taxonomy" id="172846"/>
    <lineage>
        <taxon>Eukaryota</taxon>
        <taxon>Metazoa</taxon>
        <taxon>Ecdysozoa</taxon>
        <taxon>Arthropoda</taxon>
        <taxon>Chelicerata</taxon>
        <taxon>Arachnida</taxon>
        <taxon>Araneae</taxon>
        <taxon>Araneomorphae</taxon>
        <taxon>Entelegynae</taxon>
        <taxon>Araneoidea</taxon>
        <taxon>Araneidae</taxon>
        <taxon>Caerostris</taxon>
    </lineage>
</organism>
<dbReference type="AlphaFoldDB" id="A0AAV4S075"/>
<proteinExistence type="predicted"/>
<reference evidence="1 2" key="1">
    <citation type="submission" date="2021-06" db="EMBL/GenBank/DDBJ databases">
        <title>Caerostris extrusa draft genome.</title>
        <authorList>
            <person name="Kono N."/>
            <person name="Arakawa K."/>
        </authorList>
    </citation>
    <scope>NUCLEOTIDE SEQUENCE [LARGE SCALE GENOMIC DNA]</scope>
</reference>
<keyword evidence="2" id="KW-1185">Reference proteome</keyword>
<evidence type="ECO:0000313" key="2">
    <source>
        <dbReference type="Proteomes" id="UP001054945"/>
    </source>
</evidence>
<dbReference type="EMBL" id="BPLR01008630">
    <property type="protein sequence ID" value="GIY26132.1"/>
    <property type="molecule type" value="Genomic_DNA"/>
</dbReference>
<accession>A0AAV4S075</accession>
<protein>
    <submittedName>
        <fullName evidence="1">Uncharacterized protein</fullName>
    </submittedName>
</protein>
<dbReference type="Proteomes" id="UP001054945">
    <property type="component" value="Unassembled WGS sequence"/>
</dbReference>
<gene>
    <name evidence="1" type="ORF">CEXT_685651</name>
</gene>
<comment type="caution">
    <text evidence="1">The sequence shown here is derived from an EMBL/GenBank/DDBJ whole genome shotgun (WGS) entry which is preliminary data.</text>
</comment>
<name>A0AAV4S075_CAEEX</name>
<sequence length="177" mass="20002">MAMKVTVAIILKGGSIKTISGGGWRGLGGLMEGTGVRLRPVAILCLREVVRKVLQKLLPLGKRQKSKRKQTTERILAKRRSRRYWKICTRGNIRPSRVELIGAYLVELPRHDAGYPKNIIRALKTLQRMRHEAITQRRRTAICVFEQPRDGWRLPSFAAPFAAYQVAGNDVIYGRAG</sequence>
<evidence type="ECO:0000313" key="1">
    <source>
        <dbReference type="EMBL" id="GIY26132.1"/>
    </source>
</evidence>